<evidence type="ECO:0000259" key="6">
    <source>
        <dbReference type="PROSITE" id="PS51444"/>
    </source>
</evidence>
<sequence length="849" mass="92346">MNPRRPLSLLFFVFFIISSIRFAYSISNSQNLETFYPFPVLVPSPAPSPSNSGNSPPPNSSLLFPSPPQFSPSSPPLLEQSSSSDNSTLVKAVAATAATTFVIATLLFFFVRRHVIARRKRNNSDDKSSGGLQPGAAGNGQFARGDGNFKGMIIDENGLDVLYWRKLEGKNRSNRSVVTRGLEEDDEADDVDLTVQAGHRRRKSEPIQEIPLLRGKSSASQNKVVPEISNPDRIMAEPVNEAIGKPNLSSQTSNPPPAPPLPPPPSLMGVPAKQQPAPVRPPPPPIPLKNNNSTPPPPPPVPPKKTNSTPPPPPPPVPVKKSNITSPPPPPPIPVKKSNITPPPPKAAGAAKGSEAGTSGTGGSLSAEDKIGSGNGQVKLKPLHWDKVNKNTDHSMVWDKIGGGSFRFDDDLMEALFGYVATNRRSPKKERETSDSKSQSSSSPAQIAILDSRKSQNIAIVLKSLGISRSELFDALTNGHGLNAETLERVMRIAPTKEEESQILEFDGDTSRLADAESFLYHLLKAVPSAFARLDAMLFRLNYDSEILQYEDSLQTLELGCKELRNRGLFVKLLEAILKAGNRMNAGTSRGNAQAFNLTSLQKLSDVKSTDGKTTLLHFIVEEVVRAEGKRCVMNRNRSLNRSSSRSSSSSNSIASWDNSASKDEREKEYIMLGLPMVGGLSAEFSNVKKAAQIDYNSFAGTYSALTARVAEVRLIASQCAANGEGNFANEMKSFVEAAEYELKVLREEENRIMELVRKTTEYYQAGASKKKGAPPLQLFAIIKDFLGMVDRVCIEITRNMQRRKTPSPNFGSSPKSPASRVPVKFPNLPEHFMKEKSSSSSSESETDV</sequence>
<dbReference type="GO" id="GO:0030036">
    <property type="term" value="P:actin cytoskeleton organization"/>
    <property type="evidence" value="ECO:0000318"/>
    <property type="project" value="GO_Central"/>
</dbReference>
<dbReference type="Gene3D" id="1.20.58.2220">
    <property type="entry name" value="Formin, FH2 domain"/>
    <property type="match status" value="1"/>
</dbReference>
<feature type="region of interest" description="Disordered" evidence="3">
    <location>
        <begin position="424"/>
        <end position="446"/>
    </location>
</feature>
<dbReference type="AlphaFoldDB" id="B9S2I3"/>
<gene>
    <name evidence="7" type="ORF">RCOM_0699770</name>
</gene>
<dbReference type="Proteomes" id="UP000008311">
    <property type="component" value="Unassembled WGS sequence"/>
</dbReference>
<dbReference type="InParanoid" id="B9S2I3"/>
<reference evidence="8" key="1">
    <citation type="journal article" date="2010" name="Nat. Biotechnol.">
        <title>Draft genome sequence of the oilseed species Ricinus communis.</title>
        <authorList>
            <person name="Chan A.P."/>
            <person name="Crabtree J."/>
            <person name="Zhao Q."/>
            <person name="Lorenzi H."/>
            <person name="Orvis J."/>
            <person name="Puiu D."/>
            <person name="Melake-Berhan A."/>
            <person name="Jones K.M."/>
            <person name="Redman J."/>
            <person name="Chen G."/>
            <person name="Cahoon E.B."/>
            <person name="Gedil M."/>
            <person name="Stanke M."/>
            <person name="Haas B.J."/>
            <person name="Wortman J.R."/>
            <person name="Fraser-Liggett C.M."/>
            <person name="Ravel J."/>
            <person name="Rabinowicz P.D."/>
        </authorList>
    </citation>
    <scope>NUCLEOTIDE SEQUENCE [LARGE SCALE GENOMIC DNA]</scope>
    <source>
        <strain evidence="8">cv. Hale</strain>
    </source>
</reference>
<evidence type="ECO:0000256" key="3">
    <source>
        <dbReference type="SAM" id="MobiDB-lite"/>
    </source>
</evidence>
<keyword evidence="5" id="KW-0732">Signal</keyword>
<keyword evidence="8" id="KW-1185">Reference proteome</keyword>
<feature type="compositionally biased region" description="Low complexity" evidence="3">
    <location>
        <begin position="839"/>
        <end position="849"/>
    </location>
</feature>
<dbReference type="OrthoDB" id="1668162at2759"/>
<dbReference type="FunCoup" id="B9S2I3">
    <property type="interactions" value="32"/>
</dbReference>
<evidence type="ECO:0000256" key="5">
    <source>
        <dbReference type="SAM" id="SignalP"/>
    </source>
</evidence>
<feature type="region of interest" description="Disordered" evidence="3">
    <location>
        <begin position="636"/>
        <end position="660"/>
    </location>
</feature>
<dbReference type="SMART" id="SM00498">
    <property type="entry name" value="FH2"/>
    <property type="match status" value="1"/>
</dbReference>
<dbReference type="STRING" id="3988.B9S2I3"/>
<evidence type="ECO:0000256" key="4">
    <source>
        <dbReference type="SAM" id="Phobius"/>
    </source>
</evidence>
<protein>
    <recommendedName>
        <fullName evidence="2">Formin-like protein</fullName>
    </recommendedName>
</protein>
<feature type="transmembrane region" description="Helical" evidence="4">
    <location>
        <begin position="92"/>
        <end position="111"/>
    </location>
</feature>
<evidence type="ECO:0000256" key="2">
    <source>
        <dbReference type="RuleBase" id="RU361260"/>
    </source>
</evidence>
<keyword evidence="4" id="KW-1133">Transmembrane helix</keyword>
<feature type="signal peptide" evidence="5">
    <location>
        <begin position="1"/>
        <end position="25"/>
    </location>
</feature>
<feature type="region of interest" description="Disordered" evidence="3">
    <location>
        <begin position="189"/>
        <end position="378"/>
    </location>
</feature>
<feature type="compositionally biased region" description="Pro residues" evidence="3">
    <location>
        <begin position="278"/>
        <end position="287"/>
    </location>
</feature>
<feature type="chain" id="PRO_5002891519" description="Formin-like protein" evidence="5">
    <location>
        <begin position="26"/>
        <end position="849"/>
    </location>
</feature>
<feature type="compositionally biased region" description="Low complexity" evidence="3">
    <location>
        <begin position="347"/>
        <end position="358"/>
    </location>
</feature>
<feature type="compositionally biased region" description="Polar residues" evidence="3">
    <location>
        <begin position="807"/>
        <end position="817"/>
    </location>
</feature>
<accession>B9S2I3</accession>
<dbReference type="SUPFAM" id="SSF101447">
    <property type="entry name" value="Formin homology 2 domain (FH2 domain)"/>
    <property type="match status" value="1"/>
</dbReference>
<feature type="region of interest" description="Disordered" evidence="3">
    <location>
        <begin position="804"/>
        <end position="849"/>
    </location>
</feature>
<dbReference type="InterPro" id="IPR042201">
    <property type="entry name" value="FH2_Formin_sf"/>
</dbReference>
<name>B9S2I3_RICCO</name>
<feature type="compositionally biased region" description="Pro residues" evidence="3">
    <location>
        <begin position="254"/>
        <end position="266"/>
    </location>
</feature>
<dbReference type="PANTHER" id="PTHR23213:SF354">
    <property type="entry name" value="FORMIN-LIKE PROTEIN 4"/>
    <property type="match status" value="1"/>
</dbReference>
<dbReference type="InterPro" id="IPR027643">
    <property type="entry name" value="Formin-like_plant"/>
</dbReference>
<dbReference type="PANTHER" id="PTHR23213">
    <property type="entry name" value="FORMIN-RELATED"/>
    <property type="match status" value="1"/>
</dbReference>
<dbReference type="KEGG" id="rcu:8270368"/>
<dbReference type="InterPro" id="IPR015425">
    <property type="entry name" value="FH2_Formin"/>
</dbReference>
<comment type="similarity">
    <text evidence="1">Belongs to the formin-like family. Class-I subfamily.</text>
</comment>
<evidence type="ECO:0000313" key="7">
    <source>
        <dbReference type="EMBL" id="EEF42257.1"/>
    </source>
</evidence>
<feature type="domain" description="FH2" evidence="6">
    <location>
        <begin position="370"/>
        <end position="816"/>
    </location>
</feature>
<dbReference type="eggNOG" id="KOG1922">
    <property type="taxonomic scope" value="Eukaryota"/>
</dbReference>
<keyword evidence="4" id="KW-0812">Transmembrane</keyword>
<dbReference type="GO" id="GO:0005856">
    <property type="term" value="C:cytoskeleton"/>
    <property type="evidence" value="ECO:0000318"/>
    <property type="project" value="GO_Central"/>
</dbReference>
<dbReference type="Pfam" id="PF02181">
    <property type="entry name" value="FH2"/>
    <property type="match status" value="1"/>
</dbReference>
<feature type="region of interest" description="Disordered" evidence="3">
    <location>
        <begin position="46"/>
        <end position="82"/>
    </location>
</feature>
<organism evidence="7 8">
    <name type="scientific">Ricinus communis</name>
    <name type="common">Castor bean</name>
    <dbReference type="NCBI Taxonomy" id="3988"/>
    <lineage>
        <taxon>Eukaryota</taxon>
        <taxon>Viridiplantae</taxon>
        <taxon>Streptophyta</taxon>
        <taxon>Embryophyta</taxon>
        <taxon>Tracheophyta</taxon>
        <taxon>Spermatophyta</taxon>
        <taxon>Magnoliopsida</taxon>
        <taxon>eudicotyledons</taxon>
        <taxon>Gunneridae</taxon>
        <taxon>Pentapetalae</taxon>
        <taxon>rosids</taxon>
        <taxon>fabids</taxon>
        <taxon>Malpighiales</taxon>
        <taxon>Euphorbiaceae</taxon>
        <taxon>Acalyphoideae</taxon>
        <taxon>Acalypheae</taxon>
        <taxon>Ricinus</taxon>
    </lineage>
</organism>
<feature type="compositionally biased region" description="Pro residues" evidence="3">
    <location>
        <begin position="294"/>
        <end position="318"/>
    </location>
</feature>
<feature type="compositionally biased region" description="Low complexity" evidence="3">
    <location>
        <begin position="636"/>
        <end position="653"/>
    </location>
</feature>
<keyword evidence="4" id="KW-0472">Membrane</keyword>
<dbReference type="EMBL" id="EQ973849">
    <property type="protein sequence ID" value="EEF42257.1"/>
    <property type="molecule type" value="Genomic_DNA"/>
</dbReference>
<dbReference type="GO" id="GO:0045010">
    <property type="term" value="P:actin nucleation"/>
    <property type="evidence" value="ECO:0007669"/>
    <property type="project" value="InterPro"/>
</dbReference>
<dbReference type="PROSITE" id="PS51444">
    <property type="entry name" value="FH2"/>
    <property type="match status" value="1"/>
</dbReference>
<feature type="region of interest" description="Disordered" evidence="3">
    <location>
        <begin position="120"/>
        <end position="143"/>
    </location>
</feature>
<evidence type="ECO:0000313" key="8">
    <source>
        <dbReference type="Proteomes" id="UP000008311"/>
    </source>
</evidence>
<proteinExistence type="inferred from homology"/>
<feature type="compositionally biased region" description="Pro residues" evidence="3">
    <location>
        <begin position="55"/>
        <end position="75"/>
    </location>
</feature>
<evidence type="ECO:0000256" key="1">
    <source>
        <dbReference type="ARBA" id="ARBA00025793"/>
    </source>
</evidence>
<dbReference type="GO" id="GO:0051015">
    <property type="term" value="F:actin filament binding"/>
    <property type="evidence" value="ECO:0000318"/>
    <property type="project" value="GO_Central"/>
</dbReference>